<dbReference type="CDD" id="cd01127">
    <property type="entry name" value="TrwB_TraG_TraD_VirD4"/>
    <property type="match status" value="2"/>
</dbReference>
<dbReference type="PANTHER" id="PTHR37937:SF1">
    <property type="entry name" value="CONJUGATIVE TRANSFER: DNA TRANSPORT"/>
    <property type="match status" value="1"/>
</dbReference>
<evidence type="ECO:0000256" key="7">
    <source>
        <dbReference type="SAM" id="MobiDB-lite"/>
    </source>
</evidence>
<name>A0ABS5BP04_9BACT</name>
<comment type="similarity">
    <text evidence="2">Belongs to the VirD4/TraG family.</text>
</comment>
<dbReference type="RefSeq" id="WP_210653546.1">
    <property type="nucleotide sequence ID" value="NZ_JAGKQQ010000001.1"/>
</dbReference>
<keyword evidence="4 8" id="KW-0812">Transmembrane</keyword>
<comment type="subcellular location">
    <subcellularLocation>
        <location evidence="1">Cell membrane</location>
        <topology evidence="1">Multi-pass membrane protein</topology>
    </subcellularLocation>
</comment>
<dbReference type="InterPro" id="IPR051539">
    <property type="entry name" value="T4SS-coupling_protein"/>
</dbReference>
<keyword evidence="5 8" id="KW-1133">Transmembrane helix</keyword>
<evidence type="ECO:0000313" key="9">
    <source>
        <dbReference type="EMBL" id="MBP3955469.1"/>
    </source>
</evidence>
<gene>
    <name evidence="9" type="ORF">J8F10_09265</name>
</gene>
<feature type="compositionally biased region" description="Polar residues" evidence="7">
    <location>
        <begin position="471"/>
        <end position="496"/>
    </location>
</feature>
<dbReference type="InterPro" id="IPR027417">
    <property type="entry name" value="P-loop_NTPase"/>
</dbReference>
<dbReference type="EMBL" id="JAGKQQ010000001">
    <property type="protein sequence ID" value="MBP3955469.1"/>
    <property type="molecule type" value="Genomic_DNA"/>
</dbReference>
<dbReference type="InterPro" id="IPR003688">
    <property type="entry name" value="TraG/VirD4"/>
</dbReference>
<evidence type="ECO:0000256" key="4">
    <source>
        <dbReference type="ARBA" id="ARBA00022692"/>
    </source>
</evidence>
<evidence type="ECO:0000313" key="10">
    <source>
        <dbReference type="Proteomes" id="UP000676565"/>
    </source>
</evidence>
<proteinExistence type="inferred from homology"/>
<dbReference type="Gene3D" id="3.40.50.300">
    <property type="entry name" value="P-loop containing nucleotide triphosphate hydrolases"/>
    <property type="match status" value="1"/>
</dbReference>
<accession>A0ABS5BP04</accession>
<keyword evidence="10" id="KW-1185">Reference proteome</keyword>
<reference evidence="9 10" key="1">
    <citation type="submission" date="2021-04" db="EMBL/GenBank/DDBJ databases">
        <authorList>
            <person name="Ivanova A."/>
        </authorList>
    </citation>
    <scope>NUCLEOTIDE SEQUENCE [LARGE SCALE GENOMIC DNA]</scope>
    <source>
        <strain evidence="9 10">G18</strain>
    </source>
</reference>
<dbReference type="Proteomes" id="UP000676565">
    <property type="component" value="Unassembled WGS sequence"/>
</dbReference>
<sequence>MTLCRLILIAGIFGLAAIAAGFAARYPAVLFLAVILVGYLGGRRVIQLTSHGTARWANAADLKRAGMLGGHGLPLGKIEVRRPTFWAALKGLFDKRLHAREACVALMLSCRKLQRLPPQSEMVRLNNAVHTVVFAPSGAGKGVSLVVPFLLSCLDSLVVIDPKGENAKLTADARRRMGQRVFIIDPFGLVTKNPDTLNPIAGLRNDSPQSLDEARAIAKEIVVRGMNEPDPHWNDNAESLTAGMIVAALWTKTKSLQDVRTLLSIAESRNAAIKEMCASPVWGGMIARLGAQLANLKDKELAGVLSTANRHTAFLDTLAVAQSTGTSSFDPADLMKGKVTVYLVLPPEYLKSHAALLRLWVGTLMRACVKNGAQEKNLVHFVLDEAASLGQMDSLEDAVSLGRGYGVRCQFYYQATGQLKTCWREGRDQTLLANCTQVYFAVRDYETAEQVSNQLGEETIVVRSGGENWGGSKQSNSPDASSSRGESWGGNDNWQQQGRKLLKPEEVMTLSPRLAITFAPSVRPICTALTRYYEPGDRQPGRWKRMQETAEVWTTAVMMLSIALGAWWAVVTSPHWR</sequence>
<evidence type="ECO:0000256" key="3">
    <source>
        <dbReference type="ARBA" id="ARBA00022475"/>
    </source>
</evidence>
<evidence type="ECO:0000256" key="1">
    <source>
        <dbReference type="ARBA" id="ARBA00004651"/>
    </source>
</evidence>
<keyword evidence="3" id="KW-1003">Cell membrane</keyword>
<comment type="caution">
    <text evidence="9">The sequence shown here is derived from an EMBL/GenBank/DDBJ whole genome shotgun (WGS) entry which is preliminary data.</text>
</comment>
<evidence type="ECO:0000256" key="8">
    <source>
        <dbReference type="SAM" id="Phobius"/>
    </source>
</evidence>
<keyword evidence="6 8" id="KW-0472">Membrane</keyword>
<evidence type="ECO:0000256" key="5">
    <source>
        <dbReference type="ARBA" id="ARBA00022989"/>
    </source>
</evidence>
<dbReference type="PANTHER" id="PTHR37937">
    <property type="entry name" value="CONJUGATIVE TRANSFER: DNA TRANSPORT"/>
    <property type="match status" value="1"/>
</dbReference>
<feature type="transmembrane region" description="Helical" evidence="8">
    <location>
        <begin position="552"/>
        <end position="570"/>
    </location>
</feature>
<feature type="region of interest" description="Disordered" evidence="7">
    <location>
        <begin position="464"/>
        <end position="496"/>
    </location>
</feature>
<dbReference type="Pfam" id="PF02534">
    <property type="entry name" value="T4SS-DNA_transf"/>
    <property type="match status" value="1"/>
</dbReference>
<protein>
    <submittedName>
        <fullName evidence="9">Type IV secretory system conjugative DNA transfer family protein</fullName>
    </submittedName>
</protein>
<evidence type="ECO:0000256" key="2">
    <source>
        <dbReference type="ARBA" id="ARBA00008806"/>
    </source>
</evidence>
<evidence type="ECO:0000256" key="6">
    <source>
        <dbReference type="ARBA" id="ARBA00023136"/>
    </source>
</evidence>
<dbReference type="SUPFAM" id="SSF52540">
    <property type="entry name" value="P-loop containing nucleoside triphosphate hydrolases"/>
    <property type="match status" value="1"/>
</dbReference>
<organism evidence="9 10">
    <name type="scientific">Gemmata palustris</name>
    <dbReference type="NCBI Taxonomy" id="2822762"/>
    <lineage>
        <taxon>Bacteria</taxon>
        <taxon>Pseudomonadati</taxon>
        <taxon>Planctomycetota</taxon>
        <taxon>Planctomycetia</taxon>
        <taxon>Gemmatales</taxon>
        <taxon>Gemmataceae</taxon>
        <taxon>Gemmata</taxon>
    </lineage>
</organism>